<keyword evidence="1" id="KW-0812">Transmembrane</keyword>
<dbReference type="AlphaFoldDB" id="A0A1M5ENL8"/>
<evidence type="ECO:0000313" key="2">
    <source>
        <dbReference type="EMBL" id="SHF80744.1"/>
    </source>
</evidence>
<dbReference type="STRING" id="1121942.SAMN02745148_03578"/>
<feature type="transmembrane region" description="Helical" evidence="1">
    <location>
        <begin position="207"/>
        <end position="224"/>
    </location>
</feature>
<feature type="transmembrane region" description="Helical" evidence="1">
    <location>
        <begin position="236"/>
        <end position="260"/>
    </location>
</feature>
<feature type="transmembrane region" description="Helical" evidence="1">
    <location>
        <begin position="46"/>
        <end position="66"/>
    </location>
</feature>
<name>A0A1M5ENL8_9GAMM</name>
<organism evidence="2 3">
    <name type="scientific">Modicisalibacter ilicicola DSM 19980</name>
    <dbReference type="NCBI Taxonomy" id="1121942"/>
    <lineage>
        <taxon>Bacteria</taxon>
        <taxon>Pseudomonadati</taxon>
        <taxon>Pseudomonadota</taxon>
        <taxon>Gammaproteobacteria</taxon>
        <taxon>Oceanospirillales</taxon>
        <taxon>Halomonadaceae</taxon>
        <taxon>Modicisalibacter</taxon>
    </lineage>
</organism>
<keyword evidence="1" id="KW-1133">Transmembrane helix</keyword>
<reference evidence="2 3" key="1">
    <citation type="submission" date="2016-11" db="EMBL/GenBank/DDBJ databases">
        <authorList>
            <person name="Jaros S."/>
            <person name="Januszkiewicz K."/>
            <person name="Wedrychowicz H."/>
        </authorList>
    </citation>
    <scope>NUCLEOTIDE SEQUENCE [LARGE SCALE GENOMIC DNA]</scope>
    <source>
        <strain evidence="2 3">DSM 19980</strain>
    </source>
</reference>
<protein>
    <recommendedName>
        <fullName evidence="4">Oligosaccharide repeat unit polymerase</fullName>
    </recommendedName>
</protein>
<accession>A0A1M5ENL8</accession>
<evidence type="ECO:0000256" key="1">
    <source>
        <dbReference type="SAM" id="Phobius"/>
    </source>
</evidence>
<proteinExistence type="predicted"/>
<feature type="transmembrane region" description="Helical" evidence="1">
    <location>
        <begin position="87"/>
        <end position="108"/>
    </location>
</feature>
<feature type="transmembrane region" description="Helical" evidence="1">
    <location>
        <begin position="301"/>
        <end position="325"/>
    </location>
</feature>
<dbReference type="Proteomes" id="UP000184346">
    <property type="component" value="Unassembled WGS sequence"/>
</dbReference>
<evidence type="ECO:0000313" key="3">
    <source>
        <dbReference type="Proteomes" id="UP000184346"/>
    </source>
</evidence>
<dbReference type="EMBL" id="FQUJ01000024">
    <property type="protein sequence ID" value="SHF80744.1"/>
    <property type="molecule type" value="Genomic_DNA"/>
</dbReference>
<feature type="transmembrane region" description="Helical" evidence="1">
    <location>
        <begin position="137"/>
        <end position="158"/>
    </location>
</feature>
<dbReference type="RefSeq" id="WP_139249171.1">
    <property type="nucleotide sequence ID" value="NZ_FQUJ01000024.1"/>
</dbReference>
<gene>
    <name evidence="2" type="ORF">SAMN02745148_03578</name>
</gene>
<keyword evidence="1" id="KW-0472">Membrane</keyword>
<feature type="transmembrane region" description="Helical" evidence="1">
    <location>
        <begin position="337"/>
        <end position="355"/>
    </location>
</feature>
<feature type="transmembrane region" description="Helical" evidence="1">
    <location>
        <begin position="170"/>
        <end position="201"/>
    </location>
</feature>
<evidence type="ECO:0008006" key="4">
    <source>
        <dbReference type="Google" id="ProtNLM"/>
    </source>
</evidence>
<feature type="transmembrane region" description="Helical" evidence="1">
    <location>
        <begin position="15"/>
        <end position="34"/>
    </location>
</feature>
<sequence length="381" mass="43662">MSSPMPTLRKIPERAFFCFFMVFTFFGGFEYIFFSRFYVAPSEEALLWIFATNISVLLGWLLWALFGQASIFQVSDRRSEMVIKPGWGINCILITSLFLCGLYFYLYYEGFSFTKKIFGDGVSESERPDVSGALPHFYSYSILVTSFLIPCLVNYFAIYFKRKGLKNIQALSLIFISLIFSISLGNKSIPLIIIFYCLFFVGGDGLFKKSLLFFVMFFTVYLFYKSYEFEGSVLEYFLEALISVYRRVVVINTSAMGVAFDELILVNEKVPHGFSHINQYLFYLIYDYPVGGAPLPIGAEVVYYLGIGAWSLFLVSFIFFFFFLLRAVILKNTHSSALHANQFLFFYGAIILATASIDSFIMRSLLPMLIIAIASKIRLIK</sequence>
<keyword evidence="3" id="KW-1185">Reference proteome</keyword>